<reference evidence="2 3" key="1">
    <citation type="journal article" date="2015" name="Genome Announc.">
        <title>Draft Genome Sequence of Brevibacillus brevis DZQ7, a Plant Growth-Promoting Rhizobacterium with Broad-Spectrum Antimicrobial Activity.</title>
        <authorList>
            <person name="Hou Q."/>
            <person name="Wang C."/>
            <person name="Hou X."/>
            <person name="Xia Z."/>
            <person name="Ye J."/>
            <person name="Liu K."/>
            <person name="Liu H."/>
            <person name="Wang J."/>
            <person name="Guo H."/>
            <person name="Yu X."/>
            <person name="Yang Y."/>
            <person name="Du B."/>
            <person name="Ding Y."/>
        </authorList>
    </citation>
    <scope>NUCLEOTIDE SEQUENCE [LARGE SCALE GENOMIC DNA]</scope>
    <source>
        <strain evidence="2 3">DZQ7</strain>
    </source>
</reference>
<proteinExistence type="predicted"/>
<sequence>MSFYLNPEIMCKIRYTSRNPKFWIQLIILMLRLVLIMTMIRGFLYALARIRFDILDNFANDVEEAISGQRDSYIKYLEEEASKLSEEDKDVFWDYNIDRVDELRTEYPNTLRSSVLISCYSNLEKTLVDLHKSIRKSSIVPIRKLEDDSLSGSTIERVATCIKEDLGITVPFNIDSWSRIIVYKEIRNKVVHELGRISSSSPLVTKIETLPHVHINNINEIVFENEFSRQVIYDMKTFVKSLFKEIQEFKEAHKLMF</sequence>
<keyword evidence="1" id="KW-0472">Membrane</keyword>
<protein>
    <recommendedName>
        <fullName evidence="4">RiboL-PSP-HEPN domain-containing protein</fullName>
    </recommendedName>
</protein>
<evidence type="ECO:0008006" key="4">
    <source>
        <dbReference type="Google" id="ProtNLM"/>
    </source>
</evidence>
<dbReference type="AlphaFoldDB" id="A0A2Z4MKH6"/>
<dbReference type="Proteomes" id="UP000036061">
    <property type="component" value="Chromosome"/>
</dbReference>
<dbReference type="EMBL" id="CP030117">
    <property type="protein sequence ID" value="AWX56903.1"/>
    <property type="molecule type" value="Genomic_DNA"/>
</dbReference>
<keyword evidence="1" id="KW-0812">Transmembrane</keyword>
<evidence type="ECO:0000313" key="2">
    <source>
        <dbReference type="EMBL" id="AWX56903.1"/>
    </source>
</evidence>
<organism evidence="2 3">
    <name type="scientific">Brevibacillus brevis</name>
    <name type="common">Bacillus brevis</name>
    <dbReference type="NCBI Taxonomy" id="1393"/>
    <lineage>
        <taxon>Bacteria</taxon>
        <taxon>Bacillati</taxon>
        <taxon>Bacillota</taxon>
        <taxon>Bacilli</taxon>
        <taxon>Bacillales</taxon>
        <taxon>Paenibacillaceae</taxon>
        <taxon>Brevibacillus</taxon>
    </lineage>
</organism>
<keyword evidence="1" id="KW-1133">Transmembrane helix</keyword>
<evidence type="ECO:0000313" key="3">
    <source>
        <dbReference type="Proteomes" id="UP000036061"/>
    </source>
</evidence>
<accession>A0A2Z4MKH6</accession>
<gene>
    <name evidence="2" type="ORF">AB432_018440</name>
</gene>
<evidence type="ECO:0000256" key="1">
    <source>
        <dbReference type="SAM" id="Phobius"/>
    </source>
</evidence>
<feature type="transmembrane region" description="Helical" evidence="1">
    <location>
        <begin position="22"/>
        <end position="44"/>
    </location>
</feature>
<name>A0A2Z4MKH6_BREBE</name>